<gene>
    <name evidence="2" type="ORF">AAHA92_15559</name>
</gene>
<sequence length="125" mass="14140">MPLKNERKREGRRMDALPHGGESEHTFPLGVKVVLPVGLFFVANFPDWSSFGSARFHLRTLHRPTDHSKFPLDENRSEVPKYVEQYVGKNRVGFEEGGWGESDVGEISDVSVSGFFEEGMVMLDN</sequence>
<feature type="region of interest" description="Disordered" evidence="1">
    <location>
        <begin position="1"/>
        <end position="25"/>
    </location>
</feature>
<dbReference type="EMBL" id="JBEAFC010000006">
    <property type="protein sequence ID" value="KAL1555076.1"/>
    <property type="molecule type" value="Genomic_DNA"/>
</dbReference>
<protein>
    <submittedName>
        <fullName evidence="2">Uncharacterized protein</fullName>
    </submittedName>
</protein>
<comment type="caution">
    <text evidence="2">The sequence shown here is derived from an EMBL/GenBank/DDBJ whole genome shotgun (WGS) entry which is preliminary data.</text>
</comment>
<evidence type="ECO:0000313" key="3">
    <source>
        <dbReference type="Proteomes" id="UP001567538"/>
    </source>
</evidence>
<keyword evidence="3" id="KW-1185">Reference proteome</keyword>
<evidence type="ECO:0000313" key="2">
    <source>
        <dbReference type="EMBL" id="KAL1555076.1"/>
    </source>
</evidence>
<reference evidence="2 3" key="1">
    <citation type="submission" date="2024-06" db="EMBL/GenBank/DDBJ databases">
        <title>A chromosome level genome sequence of Diviner's sage (Salvia divinorum).</title>
        <authorList>
            <person name="Ford S.A."/>
            <person name="Ro D.-K."/>
            <person name="Ness R.W."/>
            <person name="Phillips M.A."/>
        </authorList>
    </citation>
    <scope>NUCLEOTIDE SEQUENCE [LARGE SCALE GENOMIC DNA]</scope>
    <source>
        <strain evidence="2">SAF-2024a</strain>
        <tissue evidence="2">Leaf</tissue>
    </source>
</reference>
<dbReference type="Proteomes" id="UP001567538">
    <property type="component" value="Unassembled WGS sequence"/>
</dbReference>
<dbReference type="AlphaFoldDB" id="A0ABD1HF43"/>
<evidence type="ECO:0000256" key="1">
    <source>
        <dbReference type="SAM" id="MobiDB-lite"/>
    </source>
</evidence>
<accession>A0ABD1HF43</accession>
<name>A0ABD1HF43_SALDI</name>
<proteinExistence type="predicted"/>
<organism evidence="2 3">
    <name type="scientific">Salvia divinorum</name>
    <name type="common">Maria pastora</name>
    <name type="synonym">Diviner's sage</name>
    <dbReference type="NCBI Taxonomy" id="28513"/>
    <lineage>
        <taxon>Eukaryota</taxon>
        <taxon>Viridiplantae</taxon>
        <taxon>Streptophyta</taxon>
        <taxon>Embryophyta</taxon>
        <taxon>Tracheophyta</taxon>
        <taxon>Spermatophyta</taxon>
        <taxon>Magnoliopsida</taxon>
        <taxon>eudicotyledons</taxon>
        <taxon>Gunneridae</taxon>
        <taxon>Pentapetalae</taxon>
        <taxon>asterids</taxon>
        <taxon>lamiids</taxon>
        <taxon>Lamiales</taxon>
        <taxon>Lamiaceae</taxon>
        <taxon>Nepetoideae</taxon>
        <taxon>Mentheae</taxon>
        <taxon>Salviinae</taxon>
        <taxon>Salvia</taxon>
        <taxon>Salvia subgen. Calosphace</taxon>
    </lineage>
</organism>